<dbReference type="SUPFAM" id="SSF49493">
    <property type="entry name" value="HSP40/DnaJ peptide-binding domain"/>
    <property type="match status" value="2"/>
</dbReference>
<dbReference type="PRINTS" id="PR00625">
    <property type="entry name" value="JDOMAIN"/>
</dbReference>
<dbReference type="GO" id="GO:0005737">
    <property type="term" value="C:cytoplasm"/>
    <property type="evidence" value="ECO:0007669"/>
    <property type="project" value="TreeGrafter"/>
</dbReference>
<protein>
    <submittedName>
        <fullName evidence="4">Chaperone protein dnaJ, putative</fullName>
    </submittedName>
</protein>
<organism evidence="4 5">
    <name type="scientific">Acanthamoeba castellanii (strain ATCC 30010 / Neff)</name>
    <dbReference type="NCBI Taxonomy" id="1257118"/>
    <lineage>
        <taxon>Eukaryota</taxon>
        <taxon>Amoebozoa</taxon>
        <taxon>Discosea</taxon>
        <taxon>Longamoebia</taxon>
        <taxon>Centramoebida</taxon>
        <taxon>Acanthamoebidae</taxon>
        <taxon>Acanthamoeba</taxon>
    </lineage>
</organism>
<dbReference type="OrthoDB" id="10256793at2759"/>
<dbReference type="VEuPathDB" id="AmoebaDB:ACA1_059760"/>
<dbReference type="PANTHER" id="PTHR43096:SF48">
    <property type="entry name" value="CHAPERONE PROTEIN DNAJ"/>
    <property type="match status" value="1"/>
</dbReference>
<evidence type="ECO:0000259" key="3">
    <source>
        <dbReference type="PROSITE" id="PS50076"/>
    </source>
</evidence>
<dbReference type="InterPro" id="IPR002939">
    <property type="entry name" value="DnaJ_C"/>
</dbReference>
<evidence type="ECO:0000313" key="4">
    <source>
        <dbReference type="EMBL" id="ELR17259.1"/>
    </source>
</evidence>
<gene>
    <name evidence="4" type="ORF">ACA1_059760</name>
</gene>
<proteinExistence type="predicted"/>
<dbReference type="SUPFAM" id="SSF46565">
    <property type="entry name" value="Chaperone J-domain"/>
    <property type="match status" value="1"/>
</dbReference>
<evidence type="ECO:0000256" key="1">
    <source>
        <dbReference type="ARBA" id="ARBA00023186"/>
    </source>
</evidence>
<dbReference type="InterPro" id="IPR018253">
    <property type="entry name" value="DnaJ_domain_CS"/>
</dbReference>
<keyword evidence="1" id="KW-0143">Chaperone</keyword>
<dbReference type="CDD" id="cd06257">
    <property type="entry name" value="DnaJ"/>
    <property type="match status" value="1"/>
</dbReference>
<dbReference type="Pfam" id="PF01556">
    <property type="entry name" value="DnaJ_C"/>
    <property type="match status" value="1"/>
</dbReference>
<feature type="compositionally biased region" description="Low complexity" evidence="2">
    <location>
        <begin position="356"/>
        <end position="372"/>
    </location>
</feature>
<dbReference type="Pfam" id="PF00226">
    <property type="entry name" value="DnaJ"/>
    <property type="match status" value="1"/>
</dbReference>
<dbReference type="InterPro" id="IPR008971">
    <property type="entry name" value="HSP40/DnaJ_pept-bd"/>
</dbReference>
<feature type="compositionally biased region" description="Gly residues" evidence="2">
    <location>
        <begin position="392"/>
        <end position="405"/>
    </location>
</feature>
<dbReference type="EMBL" id="KB007974">
    <property type="protein sequence ID" value="ELR17259.1"/>
    <property type="molecule type" value="Genomic_DNA"/>
</dbReference>
<feature type="domain" description="J" evidence="3">
    <location>
        <begin position="28"/>
        <end position="94"/>
    </location>
</feature>
<dbReference type="InterPro" id="IPR001623">
    <property type="entry name" value="DnaJ_domain"/>
</dbReference>
<dbReference type="Proteomes" id="UP000011083">
    <property type="component" value="Unassembled WGS sequence"/>
</dbReference>
<evidence type="ECO:0000256" key="2">
    <source>
        <dbReference type="SAM" id="MobiDB-lite"/>
    </source>
</evidence>
<dbReference type="GO" id="GO:0042026">
    <property type="term" value="P:protein refolding"/>
    <property type="evidence" value="ECO:0007669"/>
    <property type="project" value="TreeGrafter"/>
</dbReference>
<dbReference type="OMA" id="FTPCNKC"/>
<feature type="region of interest" description="Disordered" evidence="2">
    <location>
        <begin position="356"/>
        <end position="419"/>
    </location>
</feature>
<dbReference type="PROSITE" id="PS00636">
    <property type="entry name" value="DNAJ_1"/>
    <property type="match status" value="1"/>
</dbReference>
<dbReference type="AlphaFoldDB" id="L8GVJ2"/>
<dbReference type="GeneID" id="14917855"/>
<dbReference type="SMART" id="SM00271">
    <property type="entry name" value="DnaJ"/>
    <property type="match status" value="1"/>
</dbReference>
<sequence length="505" mass="54410">MEHKRRRIGSLPGEQTLPQLQQQGGQQDYYALLELSPGADFDAIKHAYHKLALKYHPDRNKGNEVECETKFKELAAAYAVLSDPEKRSQYDASHQARFWGQSNDLREVFNQFVSSGSTGSFSDFFGSFSSRSFTSRSSASAAVFGQQGSFSFNKKRPPSKGQNLRTTLQVTFNESVVGCTKTIALKTLGVVVDETTKCKCCHHGRVHQTKELRIEVPAGVMKNMRKIYEGEGDVGEYGGVAGDLIVVFDVEDSPVFTREGDDATCDASVTFFQAALGARLAVPGLYGQLLRLDIPAGTQPHDVLRLDDEGFVNVATRKRGHLYVRVVLDIPKALTPLQADLLARAQHQWDAVTTTTATTTTTDAPYDEPTTTMPSEASTDYYGDDVTSSSGLGSGDGEVHGGGGFDSTPHLAEGDDVGVGGGPMVEENNAGFGYSDDATATTGTTTTTMPLHTPMPMPTTTPDAPTIIANGLHHHHHIHHHIANLNNISIDINAAANGVGGYECS</sequence>
<dbReference type="CDD" id="cd10747">
    <property type="entry name" value="DnaJ_C"/>
    <property type="match status" value="1"/>
</dbReference>
<reference evidence="4 5" key="1">
    <citation type="journal article" date="2013" name="Genome Biol.">
        <title>Genome of Acanthamoeba castellanii highlights extensive lateral gene transfer and early evolution of tyrosine kinase signaling.</title>
        <authorList>
            <person name="Clarke M."/>
            <person name="Lohan A.J."/>
            <person name="Liu B."/>
            <person name="Lagkouvardos I."/>
            <person name="Roy S."/>
            <person name="Zafar N."/>
            <person name="Bertelli C."/>
            <person name="Schilde C."/>
            <person name="Kianianmomeni A."/>
            <person name="Burglin T.R."/>
            <person name="Frech C."/>
            <person name="Turcotte B."/>
            <person name="Kopec K.O."/>
            <person name="Synnott J.M."/>
            <person name="Choo C."/>
            <person name="Paponov I."/>
            <person name="Finkler A."/>
            <person name="Soon Heng Tan C."/>
            <person name="Hutchins A.P."/>
            <person name="Weinmeier T."/>
            <person name="Rattei T."/>
            <person name="Chu J.S."/>
            <person name="Gimenez G."/>
            <person name="Irimia M."/>
            <person name="Rigden D.J."/>
            <person name="Fitzpatrick D.A."/>
            <person name="Lorenzo-Morales J."/>
            <person name="Bateman A."/>
            <person name="Chiu C.H."/>
            <person name="Tang P."/>
            <person name="Hegemann P."/>
            <person name="Fromm H."/>
            <person name="Raoult D."/>
            <person name="Greub G."/>
            <person name="Miranda-Saavedra D."/>
            <person name="Chen N."/>
            <person name="Nash P."/>
            <person name="Ginger M.L."/>
            <person name="Horn M."/>
            <person name="Schaap P."/>
            <person name="Caler L."/>
            <person name="Loftus B."/>
        </authorList>
    </citation>
    <scope>NUCLEOTIDE SEQUENCE [LARGE SCALE GENOMIC DNA]</scope>
    <source>
        <strain evidence="4 5">Neff</strain>
    </source>
</reference>
<dbReference type="Gene3D" id="2.60.260.20">
    <property type="entry name" value="Urease metallochaperone UreE, N-terminal domain"/>
    <property type="match status" value="2"/>
</dbReference>
<dbReference type="PANTHER" id="PTHR43096">
    <property type="entry name" value="DNAJ HOMOLOG 1, MITOCHONDRIAL-RELATED"/>
    <property type="match status" value="1"/>
</dbReference>
<dbReference type="KEGG" id="acan:ACA1_059760"/>
<dbReference type="STRING" id="1257118.L8GVJ2"/>
<accession>L8GVJ2</accession>
<dbReference type="Gene3D" id="1.10.287.110">
    <property type="entry name" value="DnaJ domain"/>
    <property type="match status" value="1"/>
</dbReference>
<dbReference type="PROSITE" id="PS50076">
    <property type="entry name" value="DNAJ_2"/>
    <property type="match status" value="1"/>
</dbReference>
<name>L8GVJ2_ACACF</name>
<dbReference type="InterPro" id="IPR036869">
    <property type="entry name" value="J_dom_sf"/>
</dbReference>
<evidence type="ECO:0000313" key="5">
    <source>
        <dbReference type="Proteomes" id="UP000011083"/>
    </source>
</evidence>
<keyword evidence="5" id="KW-1185">Reference proteome</keyword>
<dbReference type="RefSeq" id="XP_004339272.1">
    <property type="nucleotide sequence ID" value="XM_004339224.1"/>
</dbReference>
<dbReference type="GO" id="GO:0051082">
    <property type="term" value="F:unfolded protein binding"/>
    <property type="evidence" value="ECO:0007669"/>
    <property type="project" value="InterPro"/>
</dbReference>